<proteinExistence type="predicted"/>
<reference evidence="2" key="1">
    <citation type="journal article" date="2023" name="Hortic. Res.">
        <title>A chromosome-level phased genome enabling allele-level studies in sweet orange: a case study on citrus Huanglongbing tolerance.</title>
        <authorList>
            <person name="Wu B."/>
            <person name="Yu Q."/>
            <person name="Deng Z."/>
            <person name="Duan Y."/>
            <person name="Luo F."/>
            <person name="Gmitter F. Jr."/>
        </authorList>
    </citation>
    <scope>NUCLEOTIDE SEQUENCE [LARGE SCALE GENOMIC DNA]</scope>
    <source>
        <strain evidence="2">cv. Valencia</strain>
    </source>
</reference>
<dbReference type="Proteomes" id="UP000829398">
    <property type="component" value="Chromosome 9"/>
</dbReference>
<evidence type="ECO:0000313" key="1">
    <source>
        <dbReference type="EMBL" id="KAH9677064.1"/>
    </source>
</evidence>
<accession>A0ACB8HQK2</accession>
<keyword evidence="2" id="KW-1185">Reference proteome</keyword>
<gene>
    <name evidence="1" type="ORF">KPL71_025254</name>
</gene>
<sequence length="531" mass="60466">MSCQNCVLPSGFKIAFVPTDEQIIRDYLFNKVYGNPLPSDEAIVDHCDLYDESDDWKKHFEERGENILYFFTPLKKKSENGSKIDRTTKCGATWKSQTEKRILDGQSQQHIGSKKNLTFLPKNDDQVKGGMSWVMYQFRLDGILLNNANDIVVCRVSKNVKNKKESKDNNNINNARPIMAPKVMASSNHMLPSGYKILFDPSDEQIIRDYLFGKLCGNGLPSNEAIIECTLYDGCHIWRKQFQEKGENMLYFFIALRRKSEKDPRIDRVTKCGTWKSQKDNGIHWSSSSSSSSSSSTSHNNEVLIGSRKNFSFIPKKCCCDDHREHAEAGSTTWVMHEYRLGGNVLKQYCKMKFKAECDYVICRIKKKVKNEEENKNDSNAGPMVATDNHVSRNMSEVELSDSYWSFAENLPNLFSLSEDAINADYDYFNPNLCICLEDLEDDDDKRVVNGMQEQYASASIAIAPVVSAARNEQDQPGHHKRFKAADDEEVSLARAKEINGLDYKTEETGYLEDLVRSCAYYCGDRRAAGS</sequence>
<comment type="caution">
    <text evidence="1">The sequence shown here is derived from an EMBL/GenBank/DDBJ whole genome shotgun (WGS) entry which is preliminary data.</text>
</comment>
<organism evidence="1 2">
    <name type="scientific">Citrus sinensis</name>
    <name type="common">Sweet orange</name>
    <name type="synonym">Citrus aurantium var. sinensis</name>
    <dbReference type="NCBI Taxonomy" id="2711"/>
    <lineage>
        <taxon>Eukaryota</taxon>
        <taxon>Viridiplantae</taxon>
        <taxon>Streptophyta</taxon>
        <taxon>Embryophyta</taxon>
        <taxon>Tracheophyta</taxon>
        <taxon>Spermatophyta</taxon>
        <taxon>Magnoliopsida</taxon>
        <taxon>eudicotyledons</taxon>
        <taxon>Gunneridae</taxon>
        <taxon>Pentapetalae</taxon>
        <taxon>rosids</taxon>
        <taxon>malvids</taxon>
        <taxon>Sapindales</taxon>
        <taxon>Rutaceae</taxon>
        <taxon>Aurantioideae</taxon>
        <taxon>Citrus</taxon>
    </lineage>
</organism>
<name>A0ACB8HQK2_CITSI</name>
<dbReference type="EMBL" id="CM039178">
    <property type="protein sequence ID" value="KAH9677064.1"/>
    <property type="molecule type" value="Genomic_DNA"/>
</dbReference>
<protein>
    <submittedName>
        <fullName evidence="1">Uncharacterized protein</fullName>
    </submittedName>
</protein>
<evidence type="ECO:0000313" key="2">
    <source>
        <dbReference type="Proteomes" id="UP000829398"/>
    </source>
</evidence>